<evidence type="ECO:0000256" key="1">
    <source>
        <dbReference type="SAM" id="Phobius"/>
    </source>
</evidence>
<proteinExistence type="predicted"/>
<keyword evidence="1" id="KW-0472">Membrane</keyword>
<dbReference type="AlphaFoldDB" id="A0A6C0HSU1"/>
<reference evidence="2" key="1">
    <citation type="journal article" date="2020" name="Nature">
        <title>Giant virus diversity and host interactions through global metagenomics.</title>
        <authorList>
            <person name="Schulz F."/>
            <person name="Roux S."/>
            <person name="Paez-Espino D."/>
            <person name="Jungbluth S."/>
            <person name="Walsh D.A."/>
            <person name="Denef V.J."/>
            <person name="McMahon K.D."/>
            <person name="Konstantinidis K.T."/>
            <person name="Eloe-Fadrosh E.A."/>
            <person name="Kyrpides N.C."/>
            <person name="Woyke T."/>
        </authorList>
    </citation>
    <scope>NUCLEOTIDE SEQUENCE</scope>
    <source>
        <strain evidence="2">GVMAG-M-3300023184-168</strain>
    </source>
</reference>
<keyword evidence="1" id="KW-0812">Transmembrane</keyword>
<keyword evidence="1" id="KW-1133">Transmembrane helix</keyword>
<dbReference type="EMBL" id="MN740011">
    <property type="protein sequence ID" value="QHT83808.1"/>
    <property type="molecule type" value="Genomic_DNA"/>
</dbReference>
<evidence type="ECO:0000313" key="2">
    <source>
        <dbReference type="EMBL" id="QHT83808.1"/>
    </source>
</evidence>
<feature type="transmembrane region" description="Helical" evidence="1">
    <location>
        <begin position="12"/>
        <end position="34"/>
    </location>
</feature>
<accession>A0A6C0HSU1</accession>
<sequence>MFPKIRRYNNLIKTILLFCILLFFSFILLFHFTINLRENMSYNSNNINFTQCCVKDNNGNEFRYSGNILNANDINTLQNNLYLQRFTIDNIRESKTFDTNLDPTISTWGSIDCDNIDLTKSNTNIYRYTISQYNKSPVSGYFYGNVKSSNGNIKSSNTFINGDLKRIYKDIIIRNNYRNIDKLSSISSITSNPDTYSQYKDLANELLKESNKNASQSKIIYNDLSNLKESFVEGNYTINDMKDATIDNDNTSQTLIDKANNPCLIPNQDHMNFSSVGGLVRYWDDTRSNYRDNRGWGIRYNNGYWNRYFWPRKYYDSASHPNCPTSKYGW</sequence>
<name>A0A6C0HSU1_9ZZZZ</name>
<organism evidence="2">
    <name type="scientific">viral metagenome</name>
    <dbReference type="NCBI Taxonomy" id="1070528"/>
    <lineage>
        <taxon>unclassified sequences</taxon>
        <taxon>metagenomes</taxon>
        <taxon>organismal metagenomes</taxon>
    </lineage>
</organism>
<protein>
    <submittedName>
        <fullName evidence="2">Uncharacterized protein</fullName>
    </submittedName>
</protein>